<organism evidence="19 20">
    <name type="scientific">Drechslerella stenobrocha 248</name>
    <dbReference type="NCBI Taxonomy" id="1043628"/>
    <lineage>
        <taxon>Eukaryota</taxon>
        <taxon>Fungi</taxon>
        <taxon>Dikarya</taxon>
        <taxon>Ascomycota</taxon>
        <taxon>Pezizomycotina</taxon>
        <taxon>Orbiliomycetes</taxon>
        <taxon>Orbiliales</taxon>
        <taxon>Orbiliaceae</taxon>
        <taxon>Drechslerella</taxon>
    </lineage>
</organism>
<keyword evidence="11" id="KW-0119">Carbohydrate metabolism</keyword>
<keyword evidence="6" id="KW-0136">Cellulose degradation</keyword>
<evidence type="ECO:0000256" key="7">
    <source>
        <dbReference type="ARBA" id="ARBA00023002"/>
    </source>
</evidence>
<dbReference type="GO" id="GO:0030245">
    <property type="term" value="P:cellulose catabolic process"/>
    <property type="evidence" value="ECO:0007669"/>
    <property type="project" value="UniProtKB-KW"/>
</dbReference>
<evidence type="ECO:0000256" key="9">
    <source>
        <dbReference type="ARBA" id="ARBA00023033"/>
    </source>
</evidence>
<dbReference type="GO" id="GO:0046872">
    <property type="term" value="F:metal ion binding"/>
    <property type="evidence" value="ECO:0007669"/>
    <property type="project" value="UniProtKB-KW"/>
</dbReference>
<feature type="region of interest" description="Disordered" evidence="16">
    <location>
        <begin position="196"/>
        <end position="335"/>
    </location>
</feature>
<dbReference type="Proteomes" id="UP000024837">
    <property type="component" value="Unassembled WGS sequence"/>
</dbReference>
<evidence type="ECO:0000256" key="8">
    <source>
        <dbReference type="ARBA" id="ARBA00023008"/>
    </source>
</evidence>
<evidence type="ECO:0000256" key="11">
    <source>
        <dbReference type="ARBA" id="ARBA00023277"/>
    </source>
</evidence>
<evidence type="ECO:0000313" key="20">
    <source>
        <dbReference type="Proteomes" id="UP000024837"/>
    </source>
</evidence>
<feature type="signal peptide" evidence="17">
    <location>
        <begin position="1"/>
        <end position="17"/>
    </location>
</feature>
<dbReference type="GO" id="GO:0005576">
    <property type="term" value="C:extracellular region"/>
    <property type="evidence" value="ECO:0007669"/>
    <property type="project" value="UniProtKB-SubCell"/>
</dbReference>
<dbReference type="CDD" id="cd21175">
    <property type="entry name" value="LPMO_AA9"/>
    <property type="match status" value="1"/>
</dbReference>
<feature type="compositionally biased region" description="Low complexity" evidence="16">
    <location>
        <begin position="273"/>
        <end position="290"/>
    </location>
</feature>
<keyword evidence="5 17" id="KW-0732">Signal</keyword>
<dbReference type="GO" id="GO:0004497">
    <property type="term" value="F:monooxygenase activity"/>
    <property type="evidence" value="ECO:0007669"/>
    <property type="project" value="UniProtKB-KW"/>
</dbReference>
<evidence type="ECO:0000256" key="14">
    <source>
        <dbReference type="ARBA" id="ARBA00045077"/>
    </source>
</evidence>
<evidence type="ECO:0000256" key="16">
    <source>
        <dbReference type="SAM" id="MobiDB-lite"/>
    </source>
</evidence>
<sequence>MKAFLISLLSAASAVMAHGNVKELIIDGQSYPGYLWETDGATRSPPARIMQSLPNPFGDSPIIYLDNNDVVCNRGAKPAQLIARARAGARVTFKWDKWFDDHKGPVITYLANCGGDCRTANGADLDWFKIDEAGLGSDGVWATDRLMAAGLTWNLTLPRMIPDGQYLMRHEMIALHVATQLNGAQFYPSCSNIEITGGTGQNRPPTVKFPQAYSPRDPGILVNFDTKSRVSSYRIPGPPLYTEGNTGSRNEGSNSPNTGYPTGPSRGNRNNQPSRGSASTSNGSSCGSAPSPRPNRPSQYRRSLQDCIRRAKRNGKQARNCKRFEMTEEEEEEEV</sequence>
<gene>
    <name evidence="19" type="ORF">DRE_02891</name>
</gene>
<comment type="similarity">
    <text evidence="13">Belongs to the polysaccharide monooxygenase AA9 family.</text>
</comment>
<evidence type="ECO:0000256" key="1">
    <source>
        <dbReference type="ARBA" id="ARBA00001973"/>
    </source>
</evidence>
<protein>
    <recommendedName>
        <fullName evidence="15">lytic cellulose monooxygenase (C4-dehydrogenating)</fullName>
        <ecNumber evidence="15">1.14.99.56</ecNumber>
    </recommendedName>
</protein>
<keyword evidence="12" id="KW-0624">Polysaccharide degradation</keyword>
<evidence type="ECO:0000313" key="19">
    <source>
        <dbReference type="EMBL" id="EWC47691.1"/>
    </source>
</evidence>
<dbReference type="HOGENOM" id="CLU_031730_1_2_1"/>
<dbReference type="EMBL" id="KI966408">
    <property type="protein sequence ID" value="EWC47691.1"/>
    <property type="molecule type" value="Genomic_DNA"/>
</dbReference>
<evidence type="ECO:0000256" key="17">
    <source>
        <dbReference type="SAM" id="SignalP"/>
    </source>
</evidence>
<feature type="compositionally biased region" description="Polar residues" evidence="16">
    <location>
        <begin position="243"/>
        <end position="272"/>
    </location>
</feature>
<dbReference type="PANTHER" id="PTHR33353:SF10">
    <property type="entry name" value="ENDO-BETA-1,4-GLUCANASE D"/>
    <property type="match status" value="1"/>
</dbReference>
<accession>W7HU39</accession>
<evidence type="ECO:0000256" key="6">
    <source>
        <dbReference type="ARBA" id="ARBA00023001"/>
    </source>
</evidence>
<keyword evidence="8" id="KW-0186">Copper</keyword>
<dbReference type="OrthoDB" id="4849160at2759"/>
<feature type="compositionally biased region" description="Basic residues" evidence="16">
    <location>
        <begin position="310"/>
        <end position="321"/>
    </location>
</feature>
<dbReference type="AlphaFoldDB" id="W7HU39"/>
<reference evidence="19 20" key="1">
    <citation type="submission" date="2013-05" db="EMBL/GenBank/DDBJ databases">
        <title>Drechslerella stenobrocha genome reveals carnivorous origination and mechanical trapping mechanism of predatory fungi.</title>
        <authorList>
            <person name="Liu X."/>
            <person name="Zhang W."/>
            <person name="Liu K."/>
        </authorList>
    </citation>
    <scope>NUCLEOTIDE SEQUENCE [LARGE SCALE GENOMIC DNA]</scope>
    <source>
        <strain evidence="19 20">248</strain>
    </source>
</reference>
<evidence type="ECO:0000256" key="2">
    <source>
        <dbReference type="ARBA" id="ARBA00004613"/>
    </source>
</evidence>
<name>W7HU39_9PEZI</name>
<comment type="catalytic activity">
    <reaction evidence="14">
        <text>[(1-&gt;4)-beta-D-glucosyl]n+m + reduced acceptor + O2 = 4-dehydro-beta-D-glucosyl-[(1-&gt;4)-beta-D-glucosyl]n-1 + [(1-&gt;4)-beta-D-glucosyl]m + acceptor + H2O.</text>
        <dbReference type="EC" id="1.14.99.56"/>
    </reaction>
</comment>
<keyword evidence="10" id="KW-1015">Disulfide bond</keyword>
<dbReference type="EC" id="1.14.99.56" evidence="15"/>
<evidence type="ECO:0000256" key="12">
    <source>
        <dbReference type="ARBA" id="ARBA00023326"/>
    </source>
</evidence>
<keyword evidence="20" id="KW-1185">Reference proteome</keyword>
<comment type="cofactor">
    <cofactor evidence="1">
        <name>Cu(2+)</name>
        <dbReference type="ChEBI" id="CHEBI:29036"/>
    </cofactor>
</comment>
<feature type="domain" description="Auxiliary Activity family 9 catalytic" evidence="18">
    <location>
        <begin position="18"/>
        <end position="233"/>
    </location>
</feature>
<evidence type="ECO:0000256" key="5">
    <source>
        <dbReference type="ARBA" id="ARBA00022729"/>
    </source>
</evidence>
<comment type="subcellular location">
    <subcellularLocation>
        <location evidence="2">Secreted</location>
    </subcellularLocation>
</comment>
<evidence type="ECO:0000256" key="15">
    <source>
        <dbReference type="ARBA" id="ARBA00047174"/>
    </source>
</evidence>
<proteinExistence type="inferred from homology"/>
<dbReference type="InterPro" id="IPR005103">
    <property type="entry name" value="AA9_LPMO"/>
</dbReference>
<keyword evidence="7" id="KW-0560">Oxidoreductase</keyword>
<keyword evidence="3" id="KW-0964">Secreted</keyword>
<evidence type="ECO:0000256" key="3">
    <source>
        <dbReference type="ARBA" id="ARBA00022525"/>
    </source>
</evidence>
<keyword evidence="4" id="KW-0479">Metal-binding</keyword>
<evidence type="ECO:0000256" key="4">
    <source>
        <dbReference type="ARBA" id="ARBA00022723"/>
    </source>
</evidence>
<dbReference type="PANTHER" id="PTHR33353">
    <property type="entry name" value="PUTATIVE (AFU_ORTHOLOGUE AFUA_1G12560)-RELATED"/>
    <property type="match status" value="1"/>
</dbReference>
<evidence type="ECO:0000259" key="18">
    <source>
        <dbReference type="Pfam" id="PF03443"/>
    </source>
</evidence>
<evidence type="ECO:0000256" key="10">
    <source>
        <dbReference type="ARBA" id="ARBA00023157"/>
    </source>
</evidence>
<dbReference type="Gene3D" id="2.70.50.70">
    <property type="match status" value="1"/>
</dbReference>
<dbReference type="InterPro" id="IPR049892">
    <property type="entry name" value="AA9"/>
</dbReference>
<dbReference type="Pfam" id="PF03443">
    <property type="entry name" value="AA9"/>
    <property type="match status" value="1"/>
</dbReference>
<evidence type="ECO:0000256" key="13">
    <source>
        <dbReference type="ARBA" id="ARBA00044502"/>
    </source>
</evidence>
<keyword evidence="9" id="KW-0503">Monooxygenase</keyword>
<feature type="chain" id="PRO_5004895665" description="lytic cellulose monooxygenase (C4-dehydrogenating)" evidence="17">
    <location>
        <begin position="18"/>
        <end position="335"/>
    </location>
</feature>